<feature type="transmembrane region" description="Helical" evidence="1">
    <location>
        <begin position="12"/>
        <end position="29"/>
    </location>
</feature>
<sequence>MAKKNSKILNIVAWITGVVVSLVVGFGMINGTLGLPTWLGGGTVIGDFIVLAVGWIVVVTTLVSAILAILNQ</sequence>
<keyword evidence="1" id="KW-0812">Transmembrane</keyword>
<organism evidence="2">
    <name type="scientific">marine sediment metagenome</name>
    <dbReference type="NCBI Taxonomy" id="412755"/>
    <lineage>
        <taxon>unclassified sequences</taxon>
        <taxon>metagenomes</taxon>
        <taxon>ecological metagenomes</taxon>
    </lineage>
</organism>
<keyword evidence="1" id="KW-1133">Transmembrane helix</keyword>
<dbReference type="AlphaFoldDB" id="X1L9T6"/>
<gene>
    <name evidence="2" type="ORF">S06H3_18612</name>
</gene>
<reference evidence="2" key="1">
    <citation type="journal article" date="2014" name="Front. Microbiol.">
        <title>High frequency of phylogenetically diverse reductive dehalogenase-homologous genes in deep subseafloor sedimentary metagenomes.</title>
        <authorList>
            <person name="Kawai M."/>
            <person name="Futagami T."/>
            <person name="Toyoda A."/>
            <person name="Takaki Y."/>
            <person name="Nishi S."/>
            <person name="Hori S."/>
            <person name="Arai W."/>
            <person name="Tsubouchi T."/>
            <person name="Morono Y."/>
            <person name="Uchiyama I."/>
            <person name="Ito T."/>
            <person name="Fujiyama A."/>
            <person name="Inagaki F."/>
            <person name="Takami H."/>
        </authorList>
    </citation>
    <scope>NUCLEOTIDE SEQUENCE</scope>
    <source>
        <strain evidence="2">Expedition CK06-06</strain>
    </source>
</reference>
<dbReference type="EMBL" id="BARV01009436">
    <property type="protein sequence ID" value="GAI16072.1"/>
    <property type="molecule type" value="Genomic_DNA"/>
</dbReference>
<accession>X1L9T6</accession>
<evidence type="ECO:0000256" key="1">
    <source>
        <dbReference type="SAM" id="Phobius"/>
    </source>
</evidence>
<comment type="caution">
    <text evidence="2">The sequence shown here is derived from an EMBL/GenBank/DDBJ whole genome shotgun (WGS) entry which is preliminary data.</text>
</comment>
<name>X1L9T6_9ZZZZ</name>
<feature type="transmembrane region" description="Helical" evidence="1">
    <location>
        <begin position="49"/>
        <end position="70"/>
    </location>
</feature>
<protein>
    <submittedName>
        <fullName evidence="2">Uncharacterized protein</fullName>
    </submittedName>
</protein>
<evidence type="ECO:0000313" key="2">
    <source>
        <dbReference type="EMBL" id="GAI16072.1"/>
    </source>
</evidence>
<keyword evidence="1" id="KW-0472">Membrane</keyword>
<proteinExistence type="predicted"/>